<keyword evidence="2" id="KW-0479">Metal-binding</keyword>
<dbReference type="AlphaFoldDB" id="A0A1D1UNU7"/>
<comment type="cofactor">
    <cofactor evidence="1">
        <name>a divalent metal cation</name>
        <dbReference type="ChEBI" id="CHEBI:60240"/>
    </cofactor>
</comment>
<evidence type="ECO:0000313" key="4">
    <source>
        <dbReference type="EMBL" id="GAU90075.1"/>
    </source>
</evidence>
<reference evidence="4 5" key="1">
    <citation type="journal article" date="2016" name="Nat. Commun.">
        <title>Extremotolerant tardigrade genome and improved radiotolerance of human cultured cells by tardigrade-unique protein.</title>
        <authorList>
            <person name="Hashimoto T."/>
            <person name="Horikawa D.D."/>
            <person name="Saito Y."/>
            <person name="Kuwahara H."/>
            <person name="Kozuka-Hata H."/>
            <person name="Shin-I T."/>
            <person name="Minakuchi Y."/>
            <person name="Ohishi K."/>
            <person name="Motoyama A."/>
            <person name="Aizu T."/>
            <person name="Enomoto A."/>
            <person name="Kondo K."/>
            <person name="Tanaka S."/>
            <person name="Hara Y."/>
            <person name="Koshikawa S."/>
            <person name="Sagara H."/>
            <person name="Miura T."/>
            <person name="Yokobori S."/>
            <person name="Miyagawa K."/>
            <person name="Suzuki Y."/>
            <person name="Kubo T."/>
            <person name="Oyama M."/>
            <person name="Kohara Y."/>
            <person name="Fujiyama A."/>
            <person name="Arakawa K."/>
            <person name="Katayama T."/>
            <person name="Toyoda A."/>
            <person name="Kunieda T."/>
        </authorList>
    </citation>
    <scope>NUCLEOTIDE SEQUENCE [LARGE SCALE GENOMIC DNA]</scope>
    <source>
        <strain evidence="4 5">YOKOZUNA-1</strain>
    </source>
</reference>
<proteinExistence type="predicted"/>
<evidence type="ECO:0000313" key="5">
    <source>
        <dbReference type="Proteomes" id="UP000186922"/>
    </source>
</evidence>
<accession>A0A1D1UNU7</accession>
<dbReference type="Pfam" id="PF13359">
    <property type="entry name" value="DDE_Tnp_4"/>
    <property type="match status" value="1"/>
</dbReference>
<evidence type="ECO:0000256" key="1">
    <source>
        <dbReference type="ARBA" id="ARBA00001968"/>
    </source>
</evidence>
<evidence type="ECO:0000259" key="3">
    <source>
        <dbReference type="Pfam" id="PF13359"/>
    </source>
</evidence>
<evidence type="ECO:0000256" key="2">
    <source>
        <dbReference type="ARBA" id="ARBA00022723"/>
    </source>
</evidence>
<gene>
    <name evidence="4" type="primary">RvY_02547-1</name>
    <name evidence="4" type="synonym">RvY_02547.1</name>
    <name evidence="4" type="ORF">RvY_02547</name>
</gene>
<feature type="domain" description="DDE Tnp4" evidence="3">
    <location>
        <begin position="74"/>
        <end position="207"/>
    </location>
</feature>
<organism evidence="4 5">
    <name type="scientific">Ramazzottius varieornatus</name>
    <name type="common">Water bear</name>
    <name type="synonym">Tardigrade</name>
    <dbReference type="NCBI Taxonomy" id="947166"/>
    <lineage>
        <taxon>Eukaryota</taxon>
        <taxon>Metazoa</taxon>
        <taxon>Ecdysozoa</taxon>
        <taxon>Tardigrada</taxon>
        <taxon>Eutardigrada</taxon>
        <taxon>Parachela</taxon>
        <taxon>Hypsibioidea</taxon>
        <taxon>Ramazzottiidae</taxon>
        <taxon>Ramazzottius</taxon>
    </lineage>
</organism>
<dbReference type="OrthoDB" id="5972212at2759"/>
<dbReference type="GO" id="GO:0046872">
    <property type="term" value="F:metal ion binding"/>
    <property type="evidence" value="ECO:0007669"/>
    <property type="project" value="UniProtKB-KW"/>
</dbReference>
<keyword evidence="5" id="KW-1185">Reference proteome</keyword>
<name>A0A1D1UNU7_RAMVA</name>
<dbReference type="InterPro" id="IPR027806">
    <property type="entry name" value="HARBI1_dom"/>
</dbReference>
<dbReference type="EMBL" id="BDGG01000001">
    <property type="protein sequence ID" value="GAU90075.1"/>
    <property type="molecule type" value="Genomic_DNA"/>
</dbReference>
<dbReference type="STRING" id="947166.A0A1D1UNU7"/>
<dbReference type="Proteomes" id="UP000186922">
    <property type="component" value="Unassembled WGS sequence"/>
</dbReference>
<protein>
    <recommendedName>
        <fullName evidence="3">DDE Tnp4 domain-containing protein</fullName>
    </recommendedName>
</protein>
<comment type="caution">
    <text evidence="4">The sequence shown here is derived from an EMBL/GenBank/DDBJ whole genome shotgun (WGS) entry which is preliminary data.</text>
</comment>
<sequence>MAYPSRWIDLADLLRLDVTQLSRIYNTLVDWLYSKHCHRLESLDQPWLAREDVEHYARAVYRRGGRYDNCWAFVDGTARPICRPGADQRDYYSGHYRLHVLKWQSIVAPDGLIVNLWGLAEGRRHDCFMLAQRNLIARLQAKNEEWGKLYCVFGDRGYVISDVVQRSFEGADLTEEEKKFNGDMASCRIVVECGIGKIGQYFAFGNYQQNSVSAFLTNCHTSVYGFVIATSISNTDSPDLERHLDKN</sequence>